<evidence type="ECO:0000259" key="10">
    <source>
        <dbReference type="Pfam" id="PF00697"/>
    </source>
</evidence>
<evidence type="ECO:0000256" key="1">
    <source>
        <dbReference type="ARBA" id="ARBA00001164"/>
    </source>
</evidence>
<dbReference type="InterPro" id="IPR001240">
    <property type="entry name" value="PRAI_dom"/>
</dbReference>
<dbReference type="PANTHER" id="PTHR42894:SF1">
    <property type="entry name" value="N-(5'-PHOSPHORIBOSYL)ANTHRANILATE ISOMERASE"/>
    <property type="match status" value="1"/>
</dbReference>
<dbReference type="Gene3D" id="3.20.20.70">
    <property type="entry name" value="Aldolase class I"/>
    <property type="match status" value="1"/>
</dbReference>
<dbReference type="RefSeq" id="WP_173559786.1">
    <property type="nucleotide sequence ID" value="NZ_JAPIUZ010000005.1"/>
</dbReference>
<proteinExistence type="inferred from homology"/>
<evidence type="ECO:0000256" key="7">
    <source>
        <dbReference type="ARBA" id="ARBA00023141"/>
    </source>
</evidence>
<keyword evidence="7 9" id="KW-0057">Aromatic amino acid biosynthesis</keyword>
<accession>A0ABT3QGF9</accession>
<evidence type="ECO:0000256" key="5">
    <source>
        <dbReference type="ARBA" id="ARBA00022605"/>
    </source>
</evidence>
<dbReference type="InterPro" id="IPR013785">
    <property type="entry name" value="Aldolase_TIM"/>
</dbReference>
<evidence type="ECO:0000313" key="11">
    <source>
        <dbReference type="EMBL" id="MCX2564374.1"/>
    </source>
</evidence>
<evidence type="ECO:0000256" key="9">
    <source>
        <dbReference type="HAMAP-Rule" id="MF_00135"/>
    </source>
</evidence>
<dbReference type="HAMAP" id="MF_00135">
    <property type="entry name" value="PRAI"/>
    <property type="match status" value="1"/>
</dbReference>
<dbReference type="PANTHER" id="PTHR42894">
    <property type="entry name" value="N-(5'-PHOSPHORIBOSYL)ANTHRANILATE ISOMERASE"/>
    <property type="match status" value="1"/>
</dbReference>
<dbReference type="NCBIfam" id="NF002295">
    <property type="entry name" value="PRK01222.1-1"/>
    <property type="match status" value="1"/>
</dbReference>
<evidence type="ECO:0000256" key="8">
    <source>
        <dbReference type="ARBA" id="ARBA00023235"/>
    </source>
</evidence>
<comment type="catalytic activity">
    <reaction evidence="1 9">
        <text>N-(5-phospho-beta-D-ribosyl)anthranilate = 1-(2-carboxyphenylamino)-1-deoxy-D-ribulose 5-phosphate</text>
        <dbReference type="Rhea" id="RHEA:21540"/>
        <dbReference type="ChEBI" id="CHEBI:18277"/>
        <dbReference type="ChEBI" id="CHEBI:58613"/>
        <dbReference type="EC" id="5.3.1.24"/>
    </reaction>
</comment>
<reference evidence="11 12" key="1">
    <citation type="submission" date="2022-11" db="EMBL/GenBank/DDBJ databases">
        <title>Genome sequencing of Acetobacter type strain.</title>
        <authorList>
            <person name="Heo J."/>
            <person name="Lee D."/>
            <person name="Han B.-H."/>
            <person name="Hong S.-B."/>
            <person name="Kwon S.-W."/>
        </authorList>
    </citation>
    <scope>NUCLEOTIDE SEQUENCE [LARGE SCALE GENOMIC DNA]</scope>
    <source>
        <strain evidence="11 12">KACC 21253</strain>
    </source>
</reference>
<dbReference type="Pfam" id="PF00697">
    <property type="entry name" value="PRAI"/>
    <property type="match status" value="1"/>
</dbReference>
<keyword evidence="6 9" id="KW-0822">Tryptophan biosynthesis</keyword>
<evidence type="ECO:0000256" key="6">
    <source>
        <dbReference type="ARBA" id="ARBA00022822"/>
    </source>
</evidence>
<evidence type="ECO:0000256" key="3">
    <source>
        <dbReference type="ARBA" id="ARBA00012572"/>
    </source>
</evidence>
<keyword evidence="5 9" id="KW-0028">Amino-acid biosynthesis</keyword>
<dbReference type="EMBL" id="JAPIUZ010000005">
    <property type="protein sequence ID" value="MCX2564374.1"/>
    <property type="molecule type" value="Genomic_DNA"/>
</dbReference>
<feature type="domain" description="N-(5'phosphoribosyl) anthranilate isomerase (PRAI)" evidence="10">
    <location>
        <begin position="12"/>
        <end position="211"/>
    </location>
</feature>
<dbReference type="Proteomes" id="UP001301152">
    <property type="component" value="Unassembled WGS sequence"/>
</dbReference>
<evidence type="ECO:0000256" key="4">
    <source>
        <dbReference type="ARBA" id="ARBA00022272"/>
    </source>
</evidence>
<comment type="pathway">
    <text evidence="2 9">Amino-acid biosynthesis; L-tryptophan biosynthesis; L-tryptophan from chorismate: step 3/5.</text>
</comment>
<keyword evidence="8 9" id="KW-0413">Isomerase</keyword>
<sequence length="220" mass="24047">MIQPSSLTRRGIKICGLTEEAGFDACVEHQADWVGFVFFDRSPRNVAPQRAQTLSLRHAGGPERVGLFVHPENDDIARVLDYVSLDVLQVYASPARVSEIQQCFGLPVWLSYAVTRRSDLPEAEMLFADRLLIEPKPPAQSDRPGGNAVMLDWSVLTGWTPDFEWMLAGGLTPHNVAQAIGQTGAPAVDVSSGVEVSPGQKSPEAIKAFIRNARYDAFSV</sequence>
<dbReference type="InterPro" id="IPR044643">
    <property type="entry name" value="TrpF_fam"/>
</dbReference>
<dbReference type="GO" id="GO:0004640">
    <property type="term" value="F:phosphoribosylanthranilate isomerase activity"/>
    <property type="evidence" value="ECO:0007669"/>
    <property type="project" value="UniProtKB-EC"/>
</dbReference>
<dbReference type="CDD" id="cd00405">
    <property type="entry name" value="PRAI"/>
    <property type="match status" value="1"/>
</dbReference>
<comment type="similarity">
    <text evidence="9">Belongs to the TrpF family.</text>
</comment>
<keyword evidence="12" id="KW-1185">Reference proteome</keyword>
<dbReference type="EC" id="5.3.1.24" evidence="3 9"/>
<name>A0ABT3QGF9_9PROT</name>
<dbReference type="InterPro" id="IPR011060">
    <property type="entry name" value="RibuloseP-bd_barrel"/>
</dbReference>
<gene>
    <name evidence="9" type="primary">trpF</name>
    <name evidence="11" type="ORF">OQ497_10430</name>
</gene>
<evidence type="ECO:0000313" key="12">
    <source>
        <dbReference type="Proteomes" id="UP001301152"/>
    </source>
</evidence>
<protein>
    <recommendedName>
        <fullName evidence="4 9">N-(5'-phosphoribosyl)anthranilate isomerase</fullName>
        <shortName evidence="9">PRAI</shortName>
        <ecNumber evidence="3 9">5.3.1.24</ecNumber>
    </recommendedName>
</protein>
<organism evidence="11 12">
    <name type="scientific">Acetobacter thailandicus</name>
    <dbReference type="NCBI Taxonomy" id="1502842"/>
    <lineage>
        <taxon>Bacteria</taxon>
        <taxon>Pseudomonadati</taxon>
        <taxon>Pseudomonadota</taxon>
        <taxon>Alphaproteobacteria</taxon>
        <taxon>Acetobacterales</taxon>
        <taxon>Acetobacteraceae</taxon>
        <taxon>Acetobacter</taxon>
    </lineage>
</organism>
<dbReference type="SUPFAM" id="SSF51366">
    <property type="entry name" value="Ribulose-phoshate binding barrel"/>
    <property type="match status" value="1"/>
</dbReference>
<evidence type="ECO:0000256" key="2">
    <source>
        <dbReference type="ARBA" id="ARBA00004664"/>
    </source>
</evidence>
<comment type="caution">
    <text evidence="11">The sequence shown here is derived from an EMBL/GenBank/DDBJ whole genome shotgun (WGS) entry which is preliminary data.</text>
</comment>